<evidence type="ECO:0000313" key="2">
    <source>
        <dbReference type="EMBL" id="OEG22983.1"/>
    </source>
</evidence>
<dbReference type="InterPro" id="IPR050276">
    <property type="entry name" value="MshD_Acetyltransferase"/>
</dbReference>
<dbReference type="AlphaFoldDB" id="A0A1E5HDG5"/>
<dbReference type="GO" id="GO:0016747">
    <property type="term" value="F:acyltransferase activity, transferring groups other than amino-acyl groups"/>
    <property type="evidence" value="ECO:0007669"/>
    <property type="project" value="InterPro"/>
</dbReference>
<evidence type="ECO:0000259" key="1">
    <source>
        <dbReference type="PROSITE" id="PS51186"/>
    </source>
</evidence>
<comment type="caution">
    <text evidence="2">The sequence shown here is derived from an EMBL/GenBank/DDBJ whole genome shotgun (WGS) entry which is preliminary data.</text>
</comment>
<organism evidence="2 3">
    <name type="scientific">Enterococcus ureilyticus</name>
    <dbReference type="NCBI Taxonomy" id="1131292"/>
    <lineage>
        <taxon>Bacteria</taxon>
        <taxon>Bacillati</taxon>
        <taxon>Bacillota</taxon>
        <taxon>Bacilli</taxon>
        <taxon>Lactobacillales</taxon>
        <taxon>Enterococcaceae</taxon>
        <taxon>Enterococcus</taxon>
    </lineage>
</organism>
<dbReference type="Proteomes" id="UP000094469">
    <property type="component" value="Unassembled WGS sequence"/>
</dbReference>
<dbReference type="PROSITE" id="PS51186">
    <property type="entry name" value="GNAT"/>
    <property type="match status" value="1"/>
</dbReference>
<dbReference type="Gene3D" id="3.40.630.30">
    <property type="match status" value="1"/>
</dbReference>
<dbReference type="InterPro" id="IPR016181">
    <property type="entry name" value="Acyl_CoA_acyltransferase"/>
</dbReference>
<dbReference type="InterPro" id="IPR000182">
    <property type="entry name" value="GNAT_dom"/>
</dbReference>
<sequence length="173" mass="20005">MVVYLRRAVPDDLSTIIEIITYAQKLLYDQNIPQWQNNDGPNQKLLEYDIKLQRCYVLIVDQAIAGLGVLSSEIEEPYEQIKNGQWQLTYGHYMTIHRVALAPFYQGKGFASLLMNYLITTARLNDFRDIRIDTHPQNTAMQRLIEKVGFSYQGEILLPISNGARFAYQMILT</sequence>
<accession>A0A1E5HDG5</accession>
<gene>
    <name evidence="2" type="ORF">BCR24_14100</name>
</gene>
<evidence type="ECO:0000313" key="3">
    <source>
        <dbReference type="Proteomes" id="UP000094469"/>
    </source>
</evidence>
<keyword evidence="3" id="KW-1185">Reference proteome</keyword>
<dbReference type="Pfam" id="PF00583">
    <property type="entry name" value="Acetyltransf_1"/>
    <property type="match status" value="1"/>
</dbReference>
<dbReference type="RefSeq" id="WP_069639630.1">
    <property type="nucleotide sequence ID" value="NZ_JAFBEZ010000017.1"/>
</dbReference>
<dbReference type="STRING" id="1131292.BCR24_14100"/>
<reference evidence="3" key="1">
    <citation type="submission" date="2016-09" db="EMBL/GenBank/DDBJ databases">
        <authorList>
            <person name="Gulvik C.A."/>
        </authorList>
    </citation>
    <scope>NUCLEOTIDE SEQUENCE [LARGE SCALE GENOMIC DNA]</scope>
    <source>
        <strain evidence="3">LMG 26676</strain>
    </source>
</reference>
<dbReference type="OrthoDB" id="9796381at2"/>
<name>A0A1E5HDG5_9ENTE</name>
<dbReference type="EMBL" id="MIKC01000009">
    <property type="protein sequence ID" value="OEG22983.1"/>
    <property type="molecule type" value="Genomic_DNA"/>
</dbReference>
<dbReference type="SUPFAM" id="SSF55729">
    <property type="entry name" value="Acyl-CoA N-acyltransferases (Nat)"/>
    <property type="match status" value="1"/>
</dbReference>
<proteinExistence type="predicted"/>
<protein>
    <submittedName>
        <fullName evidence="2">GNAT family N-acetyltransferase</fullName>
    </submittedName>
</protein>
<keyword evidence="2" id="KW-0808">Transferase</keyword>
<dbReference type="CDD" id="cd04301">
    <property type="entry name" value="NAT_SF"/>
    <property type="match status" value="1"/>
</dbReference>
<feature type="domain" description="N-acetyltransferase" evidence="1">
    <location>
        <begin position="3"/>
        <end position="173"/>
    </location>
</feature>
<dbReference type="PANTHER" id="PTHR43617">
    <property type="entry name" value="L-AMINO ACID N-ACETYLTRANSFERASE"/>
    <property type="match status" value="1"/>
</dbReference>